<evidence type="ECO:0000256" key="3">
    <source>
        <dbReference type="ARBA" id="ARBA00004236"/>
    </source>
</evidence>
<feature type="domain" description="HAMP" evidence="17">
    <location>
        <begin position="177"/>
        <end position="230"/>
    </location>
</feature>
<dbReference type="InterPro" id="IPR003594">
    <property type="entry name" value="HATPase_dom"/>
</dbReference>
<evidence type="ECO:0000256" key="2">
    <source>
        <dbReference type="ARBA" id="ARBA00004141"/>
    </source>
</evidence>
<dbReference type="InterPro" id="IPR003661">
    <property type="entry name" value="HisK_dim/P_dom"/>
</dbReference>
<keyword evidence="9" id="KW-0418">Kinase</keyword>
<keyword evidence="15" id="KW-0812">Transmembrane</keyword>
<proteinExistence type="predicted"/>
<accession>A0ABN7TGE2</accession>
<evidence type="ECO:0000313" key="18">
    <source>
        <dbReference type="EMBL" id="CAG7623034.1"/>
    </source>
</evidence>
<keyword evidence="10" id="KW-0067">ATP-binding</keyword>
<evidence type="ECO:0000256" key="15">
    <source>
        <dbReference type="SAM" id="Phobius"/>
    </source>
</evidence>
<evidence type="ECO:0000256" key="5">
    <source>
        <dbReference type="ARBA" id="ARBA00022475"/>
    </source>
</evidence>
<keyword evidence="11" id="KW-0843">Virulence</keyword>
<keyword evidence="7 18" id="KW-0808">Transferase</keyword>
<name>A0ABN7TGE2_9BACL</name>
<evidence type="ECO:0000259" key="16">
    <source>
        <dbReference type="PROSITE" id="PS50109"/>
    </source>
</evidence>
<comment type="caution">
    <text evidence="18">The sequence shown here is derived from an EMBL/GenBank/DDBJ whole genome shotgun (WGS) entry which is preliminary data.</text>
</comment>
<dbReference type="CDD" id="cd16922">
    <property type="entry name" value="HATPase_EvgS-ArcB-TorS-like"/>
    <property type="match status" value="1"/>
</dbReference>
<comment type="function">
    <text evidence="13">Member of the two-component regulatory system HssS/HssR involved in intracellular heme homeostasis and tempering of staphylococcal virulence. HssS functions as a heme sensor histidine kinase which is autophosphorylated at a histidine residue and transfers its phosphate group to an aspartate residue of HssR. HssR/HssS activates the expression of hrtAB, an efflux pump, in response to extracellular heme, hemin, hemoglobin or blood.</text>
</comment>
<dbReference type="EC" id="2.7.13.3" evidence="4"/>
<evidence type="ECO:0000313" key="19">
    <source>
        <dbReference type="Proteomes" id="UP000730618"/>
    </source>
</evidence>
<evidence type="ECO:0000256" key="1">
    <source>
        <dbReference type="ARBA" id="ARBA00000085"/>
    </source>
</evidence>
<evidence type="ECO:0000256" key="12">
    <source>
        <dbReference type="ARBA" id="ARBA00023136"/>
    </source>
</evidence>
<evidence type="ECO:0000256" key="14">
    <source>
        <dbReference type="ARBA" id="ARBA00040841"/>
    </source>
</evidence>
<dbReference type="SMART" id="SM00304">
    <property type="entry name" value="HAMP"/>
    <property type="match status" value="1"/>
</dbReference>
<comment type="subcellular location">
    <subcellularLocation>
        <location evidence="3">Cell membrane</location>
    </subcellularLocation>
    <subcellularLocation>
        <location evidence="2">Membrane</location>
        <topology evidence="2">Multi-pass membrane protein</topology>
    </subcellularLocation>
</comment>
<evidence type="ECO:0000256" key="7">
    <source>
        <dbReference type="ARBA" id="ARBA00022679"/>
    </source>
</evidence>
<protein>
    <recommendedName>
        <fullName evidence="14">Heme sensor protein HssS</fullName>
        <ecNumber evidence="4">2.7.13.3</ecNumber>
    </recommendedName>
</protein>
<organism evidence="18 19">
    <name type="scientific">Paenibacillus allorhizosphaerae</name>
    <dbReference type="NCBI Taxonomy" id="2849866"/>
    <lineage>
        <taxon>Bacteria</taxon>
        <taxon>Bacillati</taxon>
        <taxon>Bacillota</taxon>
        <taxon>Bacilli</taxon>
        <taxon>Bacillales</taxon>
        <taxon>Paenibacillaceae</taxon>
        <taxon>Paenibacillus</taxon>
    </lineage>
</organism>
<feature type="transmembrane region" description="Helical" evidence="15">
    <location>
        <begin position="157"/>
        <end position="180"/>
    </location>
</feature>
<evidence type="ECO:0000256" key="13">
    <source>
        <dbReference type="ARBA" id="ARBA00037219"/>
    </source>
</evidence>
<dbReference type="Proteomes" id="UP000730618">
    <property type="component" value="Unassembled WGS sequence"/>
</dbReference>
<dbReference type="EMBL" id="CAJVCE010000002">
    <property type="protein sequence ID" value="CAG7623034.1"/>
    <property type="molecule type" value="Genomic_DNA"/>
</dbReference>
<keyword evidence="5" id="KW-1003">Cell membrane</keyword>
<dbReference type="SMART" id="SM00388">
    <property type="entry name" value="HisKA"/>
    <property type="match status" value="1"/>
</dbReference>
<dbReference type="PANTHER" id="PTHR45528:SF11">
    <property type="entry name" value="HISTIDINE KINASE"/>
    <property type="match status" value="1"/>
</dbReference>
<dbReference type="CDD" id="cd00082">
    <property type="entry name" value="HisKA"/>
    <property type="match status" value="1"/>
</dbReference>
<keyword evidence="15" id="KW-1133">Transmembrane helix</keyword>
<evidence type="ECO:0000256" key="11">
    <source>
        <dbReference type="ARBA" id="ARBA00023026"/>
    </source>
</evidence>
<feature type="domain" description="Histidine kinase" evidence="16">
    <location>
        <begin position="238"/>
        <end position="453"/>
    </location>
</feature>
<dbReference type="PROSITE" id="PS50109">
    <property type="entry name" value="HIS_KIN"/>
    <property type="match status" value="1"/>
</dbReference>
<dbReference type="Pfam" id="PF00512">
    <property type="entry name" value="HisKA"/>
    <property type="match status" value="1"/>
</dbReference>
<evidence type="ECO:0000256" key="6">
    <source>
        <dbReference type="ARBA" id="ARBA00022553"/>
    </source>
</evidence>
<gene>
    <name evidence="18" type="primary">sasA_4</name>
    <name evidence="18" type="ORF">PAECIP111802_00895</name>
</gene>
<reference evidence="18 19" key="1">
    <citation type="submission" date="2021-06" db="EMBL/GenBank/DDBJ databases">
        <authorList>
            <person name="Criscuolo A."/>
        </authorList>
    </citation>
    <scope>NUCLEOTIDE SEQUENCE [LARGE SCALE GENOMIC DNA]</scope>
    <source>
        <strain evidence="19">CIP 111802</strain>
    </source>
</reference>
<keyword evidence="6" id="KW-0597">Phosphoprotein</keyword>
<dbReference type="InterPro" id="IPR005467">
    <property type="entry name" value="His_kinase_dom"/>
</dbReference>
<dbReference type="PANTHER" id="PTHR45528">
    <property type="entry name" value="SENSOR HISTIDINE KINASE CPXA"/>
    <property type="match status" value="1"/>
</dbReference>
<dbReference type="RefSeq" id="WP_218097254.1">
    <property type="nucleotide sequence ID" value="NZ_CAJVCE010000002.1"/>
</dbReference>
<evidence type="ECO:0000259" key="17">
    <source>
        <dbReference type="PROSITE" id="PS50885"/>
    </source>
</evidence>
<dbReference type="Pfam" id="PF00672">
    <property type="entry name" value="HAMP"/>
    <property type="match status" value="1"/>
</dbReference>
<comment type="catalytic activity">
    <reaction evidence="1">
        <text>ATP + protein L-histidine = ADP + protein N-phospho-L-histidine.</text>
        <dbReference type="EC" id="2.7.13.3"/>
    </reaction>
</comment>
<evidence type="ECO:0000256" key="4">
    <source>
        <dbReference type="ARBA" id="ARBA00012438"/>
    </source>
</evidence>
<dbReference type="InterPro" id="IPR050398">
    <property type="entry name" value="HssS/ArlS-like"/>
</dbReference>
<dbReference type="PROSITE" id="PS50885">
    <property type="entry name" value="HAMP"/>
    <property type="match status" value="1"/>
</dbReference>
<dbReference type="CDD" id="cd06225">
    <property type="entry name" value="HAMP"/>
    <property type="match status" value="1"/>
</dbReference>
<keyword evidence="8" id="KW-0547">Nucleotide-binding</keyword>
<feature type="transmembrane region" description="Helical" evidence="15">
    <location>
        <begin position="6"/>
        <end position="27"/>
    </location>
</feature>
<keyword evidence="12 15" id="KW-0472">Membrane</keyword>
<evidence type="ECO:0000256" key="9">
    <source>
        <dbReference type="ARBA" id="ARBA00022777"/>
    </source>
</evidence>
<evidence type="ECO:0000256" key="10">
    <source>
        <dbReference type="ARBA" id="ARBA00022840"/>
    </source>
</evidence>
<dbReference type="Pfam" id="PF02518">
    <property type="entry name" value="HATPase_c"/>
    <property type="match status" value="1"/>
</dbReference>
<sequence>MIRSLYSRVVLTFMGAVIIGLISAFYLTNWFFRDQVFNSISEELLLSAKDLVETYGMTQGVEVDKFFRAHYSARGNIVTLIDASGQRYRFDEQLSGNVKPIPDEAVRQVLNGQAYQSSDEQPESLLAGYPLSADGLKFALFVQPGELHMAYLIRRMVLTSLAVVLIVGSLLLAVAARYLVQPLKRMTWATQRFAKGDFNVNLQWKPRKDELGELAQSFSHMASELRQMEQMRRDFVSNVSHEIQSPLTSIAGFSKVLRSRPMSDEERNQYLDIITTESERLSRLSDNLLKLASLESEHHPFHPRTYGLDEQLRRVIVSLEPQWTAKKQQLDLKLPSVKVAADEDQLNQVWINLLGNAIKFTPEGGVIRIALQPLTDRIRVRIEDNGIGITTEELARIFDRFYKADRSHHREHGGSGLGLAIAKKIVDLHRGTIEVSSQPGKFTVFTVTLPSVSIKRG</sequence>
<keyword evidence="19" id="KW-1185">Reference proteome</keyword>
<evidence type="ECO:0000256" key="8">
    <source>
        <dbReference type="ARBA" id="ARBA00022741"/>
    </source>
</evidence>
<dbReference type="SMART" id="SM00387">
    <property type="entry name" value="HATPase_c"/>
    <property type="match status" value="1"/>
</dbReference>
<dbReference type="InterPro" id="IPR003660">
    <property type="entry name" value="HAMP_dom"/>
</dbReference>
<dbReference type="GO" id="GO:0016740">
    <property type="term" value="F:transferase activity"/>
    <property type="evidence" value="ECO:0007669"/>
    <property type="project" value="UniProtKB-KW"/>
</dbReference>